<dbReference type="EMBL" id="AP022360">
    <property type="protein sequence ID" value="BBU86602.1"/>
    <property type="molecule type" value="Genomic_DNA"/>
</dbReference>
<evidence type="ECO:0000313" key="3">
    <source>
        <dbReference type="Proteomes" id="UP000467488"/>
    </source>
</evidence>
<accession>A0A8S0G1Q0</accession>
<evidence type="ECO:0000313" key="2">
    <source>
        <dbReference type="EMBL" id="BBU86602.1"/>
    </source>
</evidence>
<dbReference type="InterPro" id="IPR050263">
    <property type="entry name" value="Bact_Fimbrial_Adh_Pro"/>
</dbReference>
<dbReference type="PANTHER" id="PTHR33420">
    <property type="entry name" value="FIMBRIAL SUBUNIT ELFA-RELATED"/>
    <property type="match status" value="1"/>
</dbReference>
<dbReference type="Proteomes" id="UP000467488">
    <property type="component" value="Chromosome"/>
</dbReference>
<feature type="chain" id="PRO_5035854009" evidence="1">
    <location>
        <begin position="29"/>
        <end position="205"/>
    </location>
</feature>
<organism evidence="2 3">
    <name type="scientific">Escherichia coli</name>
    <dbReference type="NCBI Taxonomy" id="562"/>
    <lineage>
        <taxon>Bacteria</taxon>
        <taxon>Pseudomonadati</taxon>
        <taxon>Pseudomonadota</taxon>
        <taxon>Gammaproteobacteria</taxon>
        <taxon>Enterobacterales</taxon>
        <taxon>Enterobacteriaceae</taxon>
        <taxon>Escherichia</taxon>
    </lineage>
</organism>
<reference evidence="2 3" key="1">
    <citation type="submission" date="2020-01" db="EMBL/GenBank/DDBJ databases">
        <title>Dynamics of blaIMP-6 dissemination in carbapenem resistant Enterobacteriacea isolated from regional surveillance in Osaka, Japan.</title>
        <authorList>
            <person name="Abe R."/>
            <person name="Akeda Y."/>
            <person name="Sugawara Y."/>
            <person name="Yamamoto N."/>
            <person name="Tomono K."/>
            <person name="Takeuchi D."/>
            <person name="Kawahara R."/>
            <person name="Hamada S."/>
        </authorList>
    </citation>
    <scope>NUCLEOTIDE SEQUENCE [LARGE SCALE GENOMIC DNA]</scope>
    <source>
        <strain evidence="2 3">E300</strain>
    </source>
</reference>
<gene>
    <name evidence="2" type="primary">yadK</name>
    <name evidence="2" type="ORF">EIMP300_80020</name>
</gene>
<dbReference type="Gene3D" id="2.60.40.1090">
    <property type="entry name" value="Fimbrial-type adhesion domain"/>
    <property type="match status" value="1"/>
</dbReference>
<dbReference type="GO" id="GO:0009289">
    <property type="term" value="C:pilus"/>
    <property type="evidence" value="ECO:0007669"/>
    <property type="project" value="InterPro"/>
</dbReference>
<keyword evidence="1" id="KW-0732">Signal</keyword>
<evidence type="ECO:0000256" key="1">
    <source>
        <dbReference type="SAM" id="SignalP"/>
    </source>
</evidence>
<dbReference type="PANTHER" id="PTHR33420:SF5">
    <property type="entry name" value="FIMBRIAL SUBUNIT"/>
    <property type="match status" value="1"/>
</dbReference>
<proteinExistence type="predicted"/>
<dbReference type="AlphaFoldDB" id="A0A8S0G1Q0"/>
<sequence>MHPTQRKLMKRIILFLSLLFPITCPAIAGQDIDLVANVKNSTCKSGISNQGNIDLGVVGVGYFSGNVTPESYQPGGKEFTVTVSDCALQGTGDVLNQLHIDFRALSGVMAAGSRQIFANEVTTGAKNVGVVLFSIQDPANTSSAFFLLFNVLSSAGNSRSIYPVMTSALNNSSWKFYARMQKIDPALDVISGQVMSHILVDVHYE</sequence>
<feature type="signal peptide" evidence="1">
    <location>
        <begin position="1"/>
        <end position="28"/>
    </location>
</feature>
<dbReference type="SUPFAM" id="SSF49401">
    <property type="entry name" value="Bacterial adhesins"/>
    <property type="match status" value="1"/>
</dbReference>
<dbReference type="InterPro" id="IPR008966">
    <property type="entry name" value="Adhesion_dom_sf"/>
</dbReference>
<dbReference type="NCBIfam" id="NF011794">
    <property type="entry name" value="PRK15262.1"/>
    <property type="match status" value="1"/>
</dbReference>
<dbReference type="InterPro" id="IPR036937">
    <property type="entry name" value="Adhesion_dom_fimbrial_sf"/>
</dbReference>
<protein>
    <submittedName>
        <fullName evidence="2">Fimbrial protein</fullName>
    </submittedName>
</protein>
<dbReference type="GO" id="GO:0043709">
    <property type="term" value="P:cell adhesion involved in single-species biofilm formation"/>
    <property type="evidence" value="ECO:0007669"/>
    <property type="project" value="TreeGrafter"/>
</dbReference>
<name>A0A8S0G1Q0_ECOLX</name>